<organism evidence="1 2">
    <name type="scientific">Russula ochroleuca</name>
    <dbReference type="NCBI Taxonomy" id="152965"/>
    <lineage>
        <taxon>Eukaryota</taxon>
        <taxon>Fungi</taxon>
        <taxon>Dikarya</taxon>
        <taxon>Basidiomycota</taxon>
        <taxon>Agaricomycotina</taxon>
        <taxon>Agaricomycetes</taxon>
        <taxon>Russulales</taxon>
        <taxon>Russulaceae</taxon>
        <taxon>Russula</taxon>
    </lineage>
</organism>
<proteinExistence type="predicted"/>
<sequence>MQCQLKQNGRWQHTPCPHNSVIAEAEAQLYDIESDSEYSDINDLSSDPDDSWRYLVDRGKIMKDQTLLNMLSTTQDNAAEEPGDDRALLPSRRPKTAYYRSSPSRTISSSRAKLRHGCHDCKQAPLVQRLTDPPRLPPIPDCRARQPPCDLGSNPRHLSSRRLRNETVKVRGPPTEKTAAGATCAPVCLPN</sequence>
<accession>A0A9P5MMS2</accession>
<name>A0A9P5MMS2_9AGAM</name>
<evidence type="ECO:0000313" key="1">
    <source>
        <dbReference type="EMBL" id="KAF8471617.1"/>
    </source>
</evidence>
<evidence type="ECO:0000313" key="2">
    <source>
        <dbReference type="Proteomes" id="UP000759537"/>
    </source>
</evidence>
<reference evidence="1" key="1">
    <citation type="submission" date="2019-10" db="EMBL/GenBank/DDBJ databases">
        <authorList>
            <consortium name="DOE Joint Genome Institute"/>
            <person name="Kuo A."/>
            <person name="Miyauchi S."/>
            <person name="Kiss E."/>
            <person name="Drula E."/>
            <person name="Kohler A."/>
            <person name="Sanchez-Garcia M."/>
            <person name="Andreopoulos B."/>
            <person name="Barry K.W."/>
            <person name="Bonito G."/>
            <person name="Buee M."/>
            <person name="Carver A."/>
            <person name="Chen C."/>
            <person name="Cichocki N."/>
            <person name="Clum A."/>
            <person name="Culley D."/>
            <person name="Crous P.W."/>
            <person name="Fauchery L."/>
            <person name="Girlanda M."/>
            <person name="Hayes R."/>
            <person name="Keri Z."/>
            <person name="LaButti K."/>
            <person name="Lipzen A."/>
            <person name="Lombard V."/>
            <person name="Magnuson J."/>
            <person name="Maillard F."/>
            <person name="Morin E."/>
            <person name="Murat C."/>
            <person name="Nolan M."/>
            <person name="Ohm R."/>
            <person name="Pangilinan J."/>
            <person name="Pereira M."/>
            <person name="Perotto S."/>
            <person name="Peter M."/>
            <person name="Riley R."/>
            <person name="Sitrit Y."/>
            <person name="Stielow B."/>
            <person name="Szollosi G."/>
            <person name="Zifcakova L."/>
            <person name="Stursova M."/>
            <person name="Spatafora J.W."/>
            <person name="Tedersoo L."/>
            <person name="Vaario L.-M."/>
            <person name="Yamada A."/>
            <person name="Yan M."/>
            <person name="Wang P."/>
            <person name="Xu J."/>
            <person name="Bruns T."/>
            <person name="Baldrian P."/>
            <person name="Vilgalys R."/>
            <person name="Henrissat B."/>
            <person name="Grigoriev I.V."/>
            <person name="Hibbett D."/>
            <person name="Nagy L.G."/>
            <person name="Martin F.M."/>
        </authorList>
    </citation>
    <scope>NUCLEOTIDE SEQUENCE</scope>
    <source>
        <strain evidence="1">Prilba</strain>
    </source>
</reference>
<reference evidence="1" key="2">
    <citation type="journal article" date="2020" name="Nat. Commun.">
        <title>Large-scale genome sequencing of mycorrhizal fungi provides insights into the early evolution of symbiotic traits.</title>
        <authorList>
            <person name="Miyauchi S."/>
            <person name="Kiss E."/>
            <person name="Kuo A."/>
            <person name="Drula E."/>
            <person name="Kohler A."/>
            <person name="Sanchez-Garcia M."/>
            <person name="Morin E."/>
            <person name="Andreopoulos B."/>
            <person name="Barry K.W."/>
            <person name="Bonito G."/>
            <person name="Buee M."/>
            <person name="Carver A."/>
            <person name="Chen C."/>
            <person name="Cichocki N."/>
            <person name="Clum A."/>
            <person name="Culley D."/>
            <person name="Crous P.W."/>
            <person name="Fauchery L."/>
            <person name="Girlanda M."/>
            <person name="Hayes R.D."/>
            <person name="Keri Z."/>
            <person name="LaButti K."/>
            <person name="Lipzen A."/>
            <person name="Lombard V."/>
            <person name="Magnuson J."/>
            <person name="Maillard F."/>
            <person name="Murat C."/>
            <person name="Nolan M."/>
            <person name="Ohm R.A."/>
            <person name="Pangilinan J."/>
            <person name="Pereira M.F."/>
            <person name="Perotto S."/>
            <person name="Peter M."/>
            <person name="Pfister S."/>
            <person name="Riley R."/>
            <person name="Sitrit Y."/>
            <person name="Stielow J.B."/>
            <person name="Szollosi G."/>
            <person name="Zifcakova L."/>
            <person name="Stursova M."/>
            <person name="Spatafora J.W."/>
            <person name="Tedersoo L."/>
            <person name="Vaario L.M."/>
            <person name="Yamada A."/>
            <person name="Yan M."/>
            <person name="Wang P."/>
            <person name="Xu J."/>
            <person name="Bruns T."/>
            <person name="Baldrian P."/>
            <person name="Vilgalys R."/>
            <person name="Dunand C."/>
            <person name="Henrissat B."/>
            <person name="Grigoriev I.V."/>
            <person name="Hibbett D."/>
            <person name="Nagy L.G."/>
            <person name="Martin F.M."/>
        </authorList>
    </citation>
    <scope>NUCLEOTIDE SEQUENCE</scope>
    <source>
        <strain evidence="1">Prilba</strain>
    </source>
</reference>
<dbReference type="EMBL" id="WHVB01000022">
    <property type="protein sequence ID" value="KAF8471617.1"/>
    <property type="molecule type" value="Genomic_DNA"/>
</dbReference>
<protein>
    <submittedName>
        <fullName evidence="1">Uncharacterized protein</fullName>
    </submittedName>
</protein>
<dbReference type="Proteomes" id="UP000759537">
    <property type="component" value="Unassembled WGS sequence"/>
</dbReference>
<keyword evidence="2" id="KW-1185">Reference proteome</keyword>
<comment type="caution">
    <text evidence="1">The sequence shown here is derived from an EMBL/GenBank/DDBJ whole genome shotgun (WGS) entry which is preliminary data.</text>
</comment>
<gene>
    <name evidence="1" type="ORF">DFH94DRAFT_197997</name>
</gene>
<dbReference type="AlphaFoldDB" id="A0A9P5MMS2"/>